<sequence length="214" mass="24754">MGKVRRKRTQYHFSSNKKDEERNNNQLINEEGMSGLNIDIPDDVFKDVKINIDEVNQNLVDEEDSRSIKTVRSISKSVKSFKKSLGDIHLTKADKRTLRRNLFLKKIQLSHANLNRDKKNGKGKRSDPFSISDIDKLLPTVDMVKYIPKKNCEKQSAQDNTPKLRGISKAKHRKKAMLQNVDEFKKLLSDNGFKTNLMDTVTKSIQQKVFHEEL</sequence>
<dbReference type="GO" id="GO:0005730">
    <property type="term" value="C:nucleolus"/>
    <property type="evidence" value="ECO:0007669"/>
    <property type="project" value="UniProtKB-SubCell"/>
</dbReference>
<evidence type="ECO:0000256" key="3">
    <source>
        <dbReference type="ARBA" id="ARBA00023242"/>
    </source>
</evidence>
<organism evidence="5">
    <name type="scientific">Rhodnius neglectus</name>
    <dbReference type="NCBI Taxonomy" id="72488"/>
    <lineage>
        <taxon>Eukaryota</taxon>
        <taxon>Metazoa</taxon>
        <taxon>Ecdysozoa</taxon>
        <taxon>Arthropoda</taxon>
        <taxon>Hexapoda</taxon>
        <taxon>Insecta</taxon>
        <taxon>Pterygota</taxon>
        <taxon>Neoptera</taxon>
        <taxon>Paraneoptera</taxon>
        <taxon>Hemiptera</taxon>
        <taxon>Heteroptera</taxon>
        <taxon>Panheteroptera</taxon>
        <taxon>Cimicomorpha</taxon>
        <taxon>Reduviidae</taxon>
        <taxon>Triatominae</taxon>
        <taxon>Rhodnius</taxon>
    </lineage>
</organism>
<dbReference type="Pfam" id="PF15341">
    <property type="entry name" value="SLX9"/>
    <property type="match status" value="1"/>
</dbReference>
<dbReference type="GO" id="GO:0030688">
    <property type="term" value="C:preribosome, small subunit precursor"/>
    <property type="evidence" value="ECO:0007669"/>
    <property type="project" value="InterPro"/>
</dbReference>
<protein>
    <submittedName>
        <fullName evidence="5">Uncharacterized protein</fullName>
    </submittedName>
</protein>
<reference evidence="5" key="1">
    <citation type="journal article" date="2016" name="PLoS Negl. Trop. Dis.">
        <title>A Deep Insight into the Sialome of Rhodnius neglectus, a Vector of Chagas Disease.</title>
        <authorList>
            <person name="Santiago P.B."/>
            <person name="Assumpcao T.C."/>
            <person name="Araujo C.N."/>
            <person name="Bastos I.M."/>
            <person name="Neves D."/>
            <person name="Silva I.G."/>
            <person name="Charneau S."/>
            <person name="Queiroz R.M."/>
            <person name="Raiol T."/>
            <person name="Oliveira J.V."/>
            <person name="Sousa M.V."/>
            <person name="Calvo E."/>
            <person name="Ribeiro J.M."/>
            <person name="Santana J.M."/>
        </authorList>
    </citation>
    <scope>NUCLEOTIDE SEQUENCE</scope>
    <source>
        <tissue evidence="5">Salivary glands</tissue>
    </source>
</reference>
<accession>A0A0N7Z9N5</accession>
<comment type="similarity">
    <text evidence="2">Belongs to the SLX9 family.</text>
</comment>
<name>A0A0N7Z9N5_9HEMI</name>
<dbReference type="AlphaFoldDB" id="A0A0N7Z9N5"/>
<comment type="subcellular location">
    <subcellularLocation>
        <location evidence="1">Nucleus</location>
        <location evidence="1">Nucleolus</location>
    </subcellularLocation>
</comment>
<evidence type="ECO:0000256" key="1">
    <source>
        <dbReference type="ARBA" id="ARBA00004604"/>
    </source>
</evidence>
<evidence type="ECO:0000256" key="4">
    <source>
        <dbReference type="SAM" id="MobiDB-lite"/>
    </source>
</evidence>
<proteinExistence type="evidence at transcript level"/>
<dbReference type="GO" id="GO:0030686">
    <property type="term" value="C:90S preribosome"/>
    <property type="evidence" value="ECO:0007669"/>
    <property type="project" value="InterPro"/>
</dbReference>
<dbReference type="InterPro" id="IPR028160">
    <property type="entry name" value="Slx9-like"/>
</dbReference>
<feature type="region of interest" description="Disordered" evidence="4">
    <location>
        <begin position="1"/>
        <end position="24"/>
    </location>
</feature>
<keyword evidence="3" id="KW-0539">Nucleus</keyword>
<dbReference type="EMBL" id="GDKW01000051">
    <property type="protein sequence ID" value="JAI56544.1"/>
    <property type="molecule type" value="mRNA"/>
</dbReference>
<evidence type="ECO:0000313" key="5">
    <source>
        <dbReference type="EMBL" id="JAI56544.1"/>
    </source>
</evidence>
<dbReference type="GO" id="GO:0000462">
    <property type="term" value="P:maturation of SSU-rRNA from tricistronic rRNA transcript (SSU-rRNA, 5.8S rRNA, LSU-rRNA)"/>
    <property type="evidence" value="ECO:0007669"/>
    <property type="project" value="InterPro"/>
</dbReference>
<feature type="compositionally biased region" description="Basic residues" evidence="4">
    <location>
        <begin position="1"/>
        <end position="10"/>
    </location>
</feature>
<evidence type="ECO:0000256" key="2">
    <source>
        <dbReference type="ARBA" id="ARBA00011022"/>
    </source>
</evidence>